<dbReference type="InterPro" id="IPR050330">
    <property type="entry name" value="Bact_OuterMem_StrucFunc"/>
</dbReference>
<evidence type="ECO:0000313" key="7">
    <source>
        <dbReference type="Proteomes" id="UP000632063"/>
    </source>
</evidence>
<reference evidence="6 7" key="2">
    <citation type="journal article" date="2021" name="Int. J. Syst. Evol. Microbiol.">
        <title>Roseibium litorale sp. nov., isolated from a tidal flat sediment and proposal for the reclassification of Labrenzia polysiphoniae as Roseibium polysiphoniae comb. nov.</title>
        <authorList>
            <person name="Liu Y."/>
            <person name="Pei T."/>
            <person name="Du J."/>
            <person name="Chao M."/>
            <person name="Deng M.R."/>
            <person name="Zhu H."/>
        </authorList>
    </citation>
    <scope>NUCLEOTIDE SEQUENCE [LARGE SCALE GENOMIC DNA]</scope>
    <source>
        <strain evidence="6 7">4C16A</strain>
    </source>
</reference>
<dbReference type="InterPro" id="IPR006665">
    <property type="entry name" value="OmpA-like"/>
</dbReference>
<evidence type="ECO:0000256" key="3">
    <source>
        <dbReference type="ARBA" id="ARBA00023237"/>
    </source>
</evidence>
<name>A0ABR9CSI6_9HYPH</name>
<dbReference type="InterPro" id="IPR036737">
    <property type="entry name" value="OmpA-like_sf"/>
</dbReference>
<dbReference type="CDD" id="cd07185">
    <property type="entry name" value="OmpA_C-like"/>
    <property type="match status" value="1"/>
</dbReference>
<evidence type="ECO:0000256" key="1">
    <source>
        <dbReference type="ARBA" id="ARBA00004442"/>
    </source>
</evidence>
<organism evidence="6 7">
    <name type="scientific">Roseibium litorale</name>
    <dbReference type="NCBI Taxonomy" id="2803841"/>
    <lineage>
        <taxon>Bacteria</taxon>
        <taxon>Pseudomonadati</taxon>
        <taxon>Pseudomonadota</taxon>
        <taxon>Alphaproteobacteria</taxon>
        <taxon>Hyphomicrobiales</taxon>
        <taxon>Stappiaceae</taxon>
        <taxon>Roseibium</taxon>
    </lineage>
</organism>
<reference evidence="7" key="1">
    <citation type="submission" date="2020-09" db="EMBL/GenBank/DDBJ databases">
        <title>The genome sequence of strain Labrenzia suaedae 4C16A.</title>
        <authorList>
            <person name="Liu Y."/>
        </authorList>
    </citation>
    <scope>NUCLEOTIDE SEQUENCE [LARGE SCALE GENOMIC DNA]</scope>
    <source>
        <strain evidence="7">4C16A</strain>
    </source>
</reference>
<dbReference type="Pfam" id="PF00691">
    <property type="entry name" value="OmpA"/>
    <property type="match status" value="1"/>
</dbReference>
<dbReference type="PRINTS" id="PR01021">
    <property type="entry name" value="OMPADOMAIN"/>
</dbReference>
<dbReference type="PROSITE" id="PS51123">
    <property type="entry name" value="OMPA_2"/>
    <property type="match status" value="1"/>
</dbReference>
<comment type="subcellular location">
    <subcellularLocation>
        <location evidence="1">Cell outer membrane</location>
    </subcellularLocation>
</comment>
<keyword evidence="3" id="KW-0998">Cell outer membrane</keyword>
<dbReference type="Gene3D" id="3.30.1330.60">
    <property type="entry name" value="OmpA-like domain"/>
    <property type="match status" value="1"/>
</dbReference>
<dbReference type="PANTHER" id="PTHR30329">
    <property type="entry name" value="STATOR ELEMENT OF FLAGELLAR MOTOR COMPLEX"/>
    <property type="match status" value="1"/>
</dbReference>
<gene>
    <name evidence="6" type="ORF">IG616_20040</name>
</gene>
<dbReference type="PROSITE" id="PS51257">
    <property type="entry name" value="PROKAR_LIPOPROTEIN"/>
    <property type="match status" value="1"/>
</dbReference>
<dbReference type="InterPro" id="IPR006664">
    <property type="entry name" value="OMP_bac"/>
</dbReference>
<dbReference type="PANTHER" id="PTHR30329:SF21">
    <property type="entry name" value="LIPOPROTEIN YIAD-RELATED"/>
    <property type="match status" value="1"/>
</dbReference>
<dbReference type="SUPFAM" id="SSF103088">
    <property type="entry name" value="OmpA-like"/>
    <property type="match status" value="1"/>
</dbReference>
<comment type="caution">
    <text evidence="6">The sequence shown here is derived from an EMBL/GenBank/DDBJ whole genome shotgun (WGS) entry which is preliminary data.</text>
</comment>
<evidence type="ECO:0000256" key="4">
    <source>
        <dbReference type="PROSITE-ProRule" id="PRU00473"/>
    </source>
</evidence>
<dbReference type="EMBL" id="JACYXI010000016">
    <property type="protein sequence ID" value="MBD8893843.1"/>
    <property type="molecule type" value="Genomic_DNA"/>
</dbReference>
<feature type="domain" description="OmpA-like" evidence="5">
    <location>
        <begin position="57"/>
        <end position="174"/>
    </location>
</feature>
<evidence type="ECO:0000313" key="6">
    <source>
        <dbReference type="EMBL" id="MBD8893843.1"/>
    </source>
</evidence>
<sequence length="181" mass="19568">MKLGGGLRAIAGRRFGAQGVILLGALALAGCNTADLSTPDVTNAAAAGFVNIKPGSEEDFMLNVGRRIFFEAGSDSITDEARISINKQAAWLKQNTGWLVKIQGHADDPGSEAANKALSTKRAQAVYDAFVAQGVDRKRMWVKGYGIERPVTNCDDITCQSQNRRVVVNLREEFDESAPRR</sequence>
<keyword evidence="7" id="KW-1185">Reference proteome</keyword>
<accession>A0ABR9CSI6</accession>
<evidence type="ECO:0000256" key="2">
    <source>
        <dbReference type="ARBA" id="ARBA00023136"/>
    </source>
</evidence>
<proteinExistence type="predicted"/>
<evidence type="ECO:0000259" key="5">
    <source>
        <dbReference type="PROSITE" id="PS51123"/>
    </source>
</evidence>
<dbReference type="Proteomes" id="UP000632063">
    <property type="component" value="Unassembled WGS sequence"/>
</dbReference>
<protein>
    <submittedName>
        <fullName evidence="6">OmpA family protein</fullName>
    </submittedName>
</protein>
<keyword evidence="2 4" id="KW-0472">Membrane</keyword>